<dbReference type="NCBIfam" id="TIGR03026">
    <property type="entry name" value="NDP-sugDHase"/>
    <property type="match status" value="1"/>
</dbReference>
<dbReference type="GO" id="GO:0000271">
    <property type="term" value="P:polysaccharide biosynthetic process"/>
    <property type="evidence" value="ECO:0007669"/>
    <property type="project" value="InterPro"/>
</dbReference>
<dbReference type="InterPro" id="IPR001732">
    <property type="entry name" value="UDP-Glc/GDP-Man_DH_N"/>
</dbReference>
<sequence>MDSVAIIGLGYVGLPLACLCARKGLTTFGFDVNKKTVEKINAGISHIADAELERQVRKLKGKISATTDEKVISKASVIVVCVPTPVDEKHHPDLYALKSACSSIARNLKKGQLIIVESTIFPGTTEEVVLPILQESGLKPEKDFFLVHCPERIDPGSRKWGIENIPRVLGGMSKEGTKKAKNFYGNVLKAEVFEMNSVKEAEAVKLTENSFRDVNIAFVNE</sequence>
<dbReference type="GO" id="GO:0089714">
    <property type="term" value="F:UDP-N-acetyl-D-mannosamine dehydrogenase activity"/>
    <property type="evidence" value="ECO:0007669"/>
    <property type="project" value="UniProtKB-EC"/>
</dbReference>
<evidence type="ECO:0000256" key="3">
    <source>
        <dbReference type="ARBA" id="ARBA00030172"/>
    </source>
</evidence>
<evidence type="ECO:0000313" key="6">
    <source>
        <dbReference type="EMBL" id="MBS3059648.1"/>
    </source>
</evidence>
<dbReference type="SUPFAM" id="SSF51735">
    <property type="entry name" value="NAD(P)-binding Rossmann-fold domains"/>
    <property type="match status" value="1"/>
</dbReference>
<dbReference type="PANTHER" id="PTHR43491">
    <property type="entry name" value="UDP-N-ACETYL-D-MANNOSAMINE DEHYDROGENASE"/>
    <property type="match status" value="1"/>
</dbReference>
<dbReference type="PIRSF" id="PIRSF000124">
    <property type="entry name" value="UDPglc_GDPman_dh"/>
    <property type="match status" value="1"/>
</dbReference>
<dbReference type="Proteomes" id="UP000683213">
    <property type="component" value="Unassembled WGS sequence"/>
</dbReference>
<proteinExistence type="predicted"/>
<comment type="catalytic activity">
    <reaction evidence="4">
        <text>UDP-N-acetyl-alpha-D-mannosamine + 2 NAD(+) + H2O = UDP-N-acetyl-alpha-D-mannosaminouronate + 2 NADH + 3 H(+)</text>
        <dbReference type="Rhea" id="RHEA:25780"/>
        <dbReference type="ChEBI" id="CHEBI:15377"/>
        <dbReference type="ChEBI" id="CHEBI:15378"/>
        <dbReference type="ChEBI" id="CHEBI:57540"/>
        <dbReference type="ChEBI" id="CHEBI:57945"/>
        <dbReference type="ChEBI" id="CHEBI:68623"/>
        <dbReference type="ChEBI" id="CHEBI:70731"/>
        <dbReference type="EC" id="1.1.1.336"/>
    </reaction>
</comment>
<evidence type="ECO:0000259" key="5">
    <source>
        <dbReference type="Pfam" id="PF03721"/>
    </source>
</evidence>
<dbReference type="InterPro" id="IPR036291">
    <property type="entry name" value="NAD(P)-bd_dom_sf"/>
</dbReference>
<dbReference type="EMBL" id="JAGVWF010000063">
    <property type="protein sequence ID" value="MBS3059648.1"/>
    <property type="molecule type" value="Genomic_DNA"/>
</dbReference>
<dbReference type="PANTHER" id="PTHR43491:SF1">
    <property type="entry name" value="UDP-N-ACETYL-D-MANNOSAMINE DEHYDROGENASE"/>
    <property type="match status" value="1"/>
</dbReference>
<evidence type="ECO:0000256" key="4">
    <source>
        <dbReference type="ARBA" id="ARBA00049130"/>
    </source>
</evidence>
<feature type="domain" description="UDP-glucose/GDP-mannose dehydrogenase N-terminal" evidence="5">
    <location>
        <begin position="4"/>
        <end position="178"/>
    </location>
</feature>
<accession>A0A8T4KX17</accession>
<dbReference type="InterPro" id="IPR017476">
    <property type="entry name" value="UDP-Glc/GDP-Man"/>
</dbReference>
<dbReference type="Pfam" id="PF03721">
    <property type="entry name" value="UDPG_MGDP_dh_N"/>
    <property type="match status" value="1"/>
</dbReference>
<feature type="non-terminal residue" evidence="6">
    <location>
        <position position="221"/>
    </location>
</feature>
<dbReference type="InterPro" id="IPR028359">
    <property type="entry name" value="UDP_ManNAc/GlcNAc_DH"/>
</dbReference>
<dbReference type="EC" id="1.1.1.336" evidence="1"/>
<dbReference type="Gene3D" id="3.40.50.720">
    <property type="entry name" value="NAD(P)-binding Rossmann-like Domain"/>
    <property type="match status" value="1"/>
</dbReference>
<dbReference type="GO" id="GO:0051287">
    <property type="term" value="F:NAD binding"/>
    <property type="evidence" value="ECO:0007669"/>
    <property type="project" value="InterPro"/>
</dbReference>
<evidence type="ECO:0000256" key="2">
    <source>
        <dbReference type="ARBA" id="ARBA00016796"/>
    </source>
</evidence>
<dbReference type="GO" id="GO:0016628">
    <property type="term" value="F:oxidoreductase activity, acting on the CH-CH group of donors, NAD or NADP as acceptor"/>
    <property type="evidence" value="ECO:0007669"/>
    <property type="project" value="InterPro"/>
</dbReference>
<comment type="caution">
    <text evidence="6">The sequence shown here is derived from an EMBL/GenBank/DDBJ whole genome shotgun (WGS) entry which is preliminary data.</text>
</comment>
<dbReference type="AlphaFoldDB" id="A0A8T4KX17"/>
<evidence type="ECO:0000313" key="7">
    <source>
        <dbReference type="Proteomes" id="UP000683213"/>
    </source>
</evidence>
<dbReference type="PIRSF" id="PIRSF500136">
    <property type="entry name" value="UDP_ManNAc_DH"/>
    <property type="match status" value="1"/>
</dbReference>
<protein>
    <recommendedName>
        <fullName evidence="2">UDP-N-acetyl-D-mannosamine dehydrogenase</fullName>
        <ecNumber evidence="1">1.1.1.336</ecNumber>
    </recommendedName>
    <alternativeName>
        <fullName evidence="3">UDP-ManNAc 6-dehydrogenase</fullName>
    </alternativeName>
</protein>
<gene>
    <name evidence="6" type="ORF">J4224_04455</name>
</gene>
<name>A0A8T4KX17_9ARCH</name>
<reference evidence="6" key="1">
    <citation type="submission" date="2021-03" db="EMBL/GenBank/DDBJ databases">
        <authorList>
            <person name="Jaffe A."/>
        </authorList>
    </citation>
    <scope>NUCLEOTIDE SEQUENCE</scope>
    <source>
        <strain evidence="6">RIFCSPHIGHO2_01_FULL_GW2011_AR10_43_9</strain>
    </source>
</reference>
<organism evidence="6 7">
    <name type="scientific">Candidatus Iainarchaeum sp</name>
    <dbReference type="NCBI Taxonomy" id="3101447"/>
    <lineage>
        <taxon>Archaea</taxon>
        <taxon>Candidatus Iainarchaeota</taxon>
        <taxon>Candidatus Iainarchaeia</taxon>
        <taxon>Candidatus Iainarchaeales</taxon>
        <taxon>Candidatus Iainarchaeaceae</taxon>
        <taxon>Candidatus Iainarchaeum</taxon>
    </lineage>
</organism>
<reference evidence="6" key="2">
    <citation type="submission" date="2021-05" db="EMBL/GenBank/DDBJ databases">
        <title>Protein family content uncovers lineage relationships and bacterial pathway maintenance mechanisms in DPANN archaea.</title>
        <authorList>
            <person name="Castelle C.J."/>
            <person name="Meheust R."/>
            <person name="Jaffe A.L."/>
            <person name="Seitz K."/>
            <person name="Gong X."/>
            <person name="Baker B.J."/>
            <person name="Banfield J.F."/>
        </authorList>
    </citation>
    <scope>NUCLEOTIDE SEQUENCE</scope>
    <source>
        <strain evidence="6">RIFCSPHIGHO2_01_FULL_GW2011_AR10_43_9</strain>
    </source>
</reference>
<evidence type="ECO:0000256" key="1">
    <source>
        <dbReference type="ARBA" id="ARBA00012935"/>
    </source>
</evidence>